<dbReference type="PANTHER" id="PTHR34835">
    <property type="entry name" value="OS07G0283600 PROTEIN-RELATED"/>
    <property type="match status" value="1"/>
</dbReference>
<proteinExistence type="predicted"/>
<name>A0ABC9ED21_9POAL</name>
<protein>
    <recommendedName>
        <fullName evidence="3">Aminotransferase-like plant mobile domain-containing protein</fullName>
    </recommendedName>
</protein>
<sequence>MPGSSRRRSSKRKNCLLKEKIEIRGVSARCSVSQVYDVMQGLSERKKELVREIGFAGLLSFPPITHMDNKFAVWVMCCVDALEHCIVVDADKKIKFDKHDVGLLFGIPTGGKTVEVKSKRKKEVVSRVWCEMIGIKDSRNRSIKAILDVIQREHGSVMSYGECVSFKLAFVVYVLSTVLAPGSRYDYVFLHYLDALEDPMEIASYDWSEYVFRKVLGGIKQMRNVLTSGKKVPNITGCSLFLQVLYLDSIDLGPWSIEDKGLPRVCFFSGDRFKYMIGADTKDCTKDRKLRTFGIRPEGGRLFHIVSSIDLEVGSRITATVAAFVDNYGRQRFRDGDCNYLNAPGAVEMLSDMCSAYANGKQDFMIGIRPKVVALKISDLLCKMFGFVELDVHFVDALIGCIKYRDATLYGGLHCVRWRHFVHCNFMESLLARNFDKGGVVATSNFAMEYVGYDVSSCKMVFFPSRLPDRWVCYAWRPDVQKMVVFDPLSFMGDGNVIFQFHEDMFELLMDALTQVQGLLCSPWVVGGIKPSLEIVNAADGFVRKNRSGLACLYFCCMFDGLCVRGGDSMADVGLEAPVIIAEAVDAMKPWMHLQ</sequence>
<evidence type="ECO:0000313" key="1">
    <source>
        <dbReference type="EMBL" id="CAL5054294.1"/>
    </source>
</evidence>
<evidence type="ECO:0008006" key="3">
    <source>
        <dbReference type="Google" id="ProtNLM"/>
    </source>
</evidence>
<evidence type="ECO:0000313" key="2">
    <source>
        <dbReference type="Proteomes" id="UP001497457"/>
    </source>
</evidence>
<dbReference type="Proteomes" id="UP001497457">
    <property type="component" value="Chromosome 36b"/>
</dbReference>
<organism evidence="1 2">
    <name type="scientific">Urochloa decumbens</name>
    <dbReference type="NCBI Taxonomy" id="240449"/>
    <lineage>
        <taxon>Eukaryota</taxon>
        <taxon>Viridiplantae</taxon>
        <taxon>Streptophyta</taxon>
        <taxon>Embryophyta</taxon>
        <taxon>Tracheophyta</taxon>
        <taxon>Spermatophyta</taxon>
        <taxon>Magnoliopsida</taxon>
        <taxon>Liliopsida</taxon>
        <taxon>Poales</taxon>
        <taxon>Poaceae</taxon>
        <taxon>PACMAD clade</taxon>
        <taxon>Panicoideae</taxon>
        <taxon>Panicodae</taxon>
        <taxon>Paniceae</taxon>
        <taxon>Melinidinae</taxon>
        <taxon>Urochloa</taxon>
    </lineage>
</organism>
<accession>A0ABC9ED21</accession>
<reference evidence="1" key="1">
    <citation type="submission" date="2024-10" db="EMBL/GenBank/DDBJ databases">
        <authorList>
            <person name="Ryan C."/>
        </authorList>
    </citation>
    <scope>NUCLEOTIDE SEQUENCE [LARGE SCALE GENOMIC DNA]</scope>
</reference>
<dbReference type="EMBL" id="OZ075146">
    <property type="protein sequence ID" value="CAL5054294.1"/>
    <property type="molecule type" value="Genomic_DNA"/>
</dbReference>
<gene>
    <name evidence="1" type="ORF">URODEC1_LOCUS93700</name>
</gene>
<dbReference type="AlphaFoldDB" id="A0ABC9ED21"/>
<dbReference type="PANTHER" id="PTHR34835:SF69">
    <property type="entry name" value="UBIQUITIN-LIKE PROTEASE FAMILY PROFILE DOMAIN-CONTAINING PROTEIN"/>
    <property type="match status" value="1"/>
</dbReference>
<keyword evidence="2" id="KW-1185">Reference proteome</keyword>